<feature type="domain" description="UspA" evidence="3">
    <location>
        <begin position="163"/>
        <end position="293"/>
    </location>
</feature>
<feature type="domain" description="UspA" evidence="3">
    <location>
        <begin position="4"/>
        <end position="137"/>
    </location>
</feature>
<evidence type="ECO:0000256" key="1">
    <source>
        <dbReference type="ARBA" id="ARBA00008791"/>
    </source>
</evidence>
<dbReference type="CDD" id="cd00293">
    <property type="entry name" value="USP-like"/>
    <property type="match status" value="2"/>
</dbReference>
<dbReference type="PRINTS" id="PR01438">
    <property type="entry name" value="UNVRSLSTRESS"/>
</dbReference>
<proteinExistence type="inferred from homology"/>
<sequence length="293" mass="33725">MGIKRVLFAVSYWEMGYKGLLEIITLKKVGLEEIYLLHVIPREEVSYVPFSGFLKEKAIELKEAAKLKFQDWEKEIKKANLKSHILIEIGDPIAKILEIAEEIAVDMLVIGKLKKEGIFVSERTLELTSRSKVPVLVYCHSLLREQEEKPIPLENVQIFRTPILATDFSENSIRARDFLLNFKSLIQKIYVVNIIKSEKISALKEEEIQRLEEERRNRLIKFLEPYKLQGIEGDIFLGLGEDPSQEILEFVREKEGTLIVLGKTSKGFLEKLFVGSVTLELLKKAEFPLLIVP</sequence>
<evidence type="ECO:0000259" key="3">
    <source>
        <dbReference type="Pfam" id="PF00582"/>
    </source>
</evidence>
<accession>A0A2N7PI91</accession>
<protein>
    <recommendedName>
        <fullName evidence="3">UspA domain-containing protein</fullName>
    </recommendedName>
</protein>
<dbReference type="InterPro" id="IPR014729">
    <property type="entry name" value="Rossmann-like_a/b/a_fold"/>
</dbReference>
<dbReference type="SUPFAM" id="SSF52402">
    <property type="entry name" value="Adenine nucleotide alpha hydrolases-like"/>
    <property type="match status" value="2"/>
</dbReference>
<comment type="similarity">
    <text evidence="1">Belongs to the universal stress protein A family.</text>
</comment>
<dbReference type="InterPro" id="IPR006015">
    <property type="entry name" value="Universal_stress_UspA"/>
</dbReference>
<feature type="coiled-coil region" evidence="2">
    <location>
        <begin position="55"/>
        <end position="82"/>
    </location>
</feature>
<dbReference type="AlphaFoldDB" id="A0A2N7PI91"/>
<keyword evidence="2" id="KW-0175">Coiled coil</keyword>
<gene>
    <name evidence="4" type="ORF">C0197_06205</name>
</gene>
<dbReference type="PANTHER" id="PTHR46268">
    <property type="entry name" value="STRESS RESPONSE PROTEIN NHAX"/>
    <property type="match status" value="1"/>
</dbReference>
<comment type="caution">
    <text evidence="4">The sequence shown here is derived from an EMBL/GenBank/DDBJ whole genome shotgun (WGS) entry which is preliminary data.</text>
</comment>
<dbReference type="EMBL" id="PNIE01000093">
    <property type="protein sequence ID" value="PMP61110.1"/>
    <property type="molecule type" value="Genomic_DNA"/>
</dbReference>
<evidence type="ECO:0000313" key="5">
    <source>
        <dbReference type="Proteomes" id="UP000235731"/>
    </source>
</evidence>
<name>A0A2N7PI91_9BACT</name>
<dbReference type="PANTHER" id="PTHR46268:SF6">
    <property type="entry name" value="UNIVERSAL STRESS PROTEIN UP12"/>
    <property type="match status" value="1"/>
</dbReference>
<reference evidence="4 5" key="1">
    <citation type="submission" date="2018-01" db="EMBL/GenBank/DDBJ databases">
        <title>Metagenomic assembled genomes from two thermal pools in the Uzon Caldera, Kamchatka, Russia.</title>
        <authorList>
            <person name="Wilkins L."/>
            <person name="Ettinger C."/>
        </authorList>
    </citation>
    <scope>NUCLEOTIDE SEQUENCE [LARGE SCALE GENOMIC DNA]</scope>
    <source>
        <strain evidence="4">ZAV-15</strain>
    </source>
</reference>
<evidence type="ECO:0000313" key="4">
    <source>
        <dbReference type="EMBL" id="PMP61110.1"/>
    </source>
</evidence>
<dbReference type="Proteomes" id="UP000235731">
    <property type="component" value="Unassembled WGS sequence"/>
</dbReference>
<dbReference type="Pfam" id="PF00582">
    <property type="entry name" value="Usp"/>
    <property type="match status" value="2"/>
</dbReference>
<dbReference type="InterPro" id="IPR006016">
    <property type="entry name" value="UspA"/>
</dbReference>
<dbReference type="Gene3D" id="3.40.50.620">
    <property type="entry name" value="HUPs"/>
    <property type="match status" value="2"/>
</dbReference>
<evidence type="ECO:0000256" key="2">
    <source>
        <dbReference type="SAM" id="Coils"/>
    </source>
</evidence>
<organism evidence="4 5">
    <name type="scientific">Caldimicrobium thiodismutans</name>
    <dbReference type="NCBI Taxonomy" id="1653476"/>
    <lineage>
        <taxon>Bacteria</taxon>
        <taxon>Pseudomonadati</taxon>
        <taxon>Thermodesulfobacteriota</taxon>
        <taxon>Thermodesulfobacteria</taxon>
        <taxon>Thermodesulfobacteriales</taxon>
        <taxon>Thermodesulfobacteriaceae</taxon>
        <taxon>Caldimicrobium</taxon>
    </lineage>
</organism>